<dbReference type="Proteomes" id="UP000800036">
    <property type="component" value="Unassembled WGS sequence"/>
</dbReference>
<feature type="non-terminal residue" evidence="2">
    <location>
        <position position="1"/>
    </location>
</feature>
<feature type="transmembrane region" description="Helical" evidence="1">
    <location>
        <begin position="26"/>
        <end position="47"/>
    </location>
</feature>
<evidence type="ECO:0000313" key="2">
    <source>
        <dbReference type="EMBL" id="KAF1977281.1"/>
    </source>
</evidence>
<accession>A0A6A5VJ81</accession>
<organism evidence="2 3">
    <name type="scientific">Bimuria novae-zelandiae CBS 107.79</name>
    <dbReference type="NCBI Taxonomy" id="1447943"/>
    <lineage>
        <taxon>Eukaryota</taxon>
        <taxon>Fungi</taxon>
        <taxon>Dikarya</taxon>
        <taxon>Ascomycota</taxon>
        <taxon>Pezizomycotina</taxon>
        <taxon>Dothideomycetes</taxon>
        <taxon>Pleosporomycetidae</taxon>
        <taxon>Pleosporales</taxon>
        <taxon>Massarineae</taxon>
        <taxon>Didymosphaeriaceae</taxon>
        <taxon>Bimuria</taxon>
    </lineage>
</organism>
<keyword evidence="3" id="KW-1185">Reference proteome</keyword>
<keyword evidence="1" id="KW-1133">Transmembrane helix</keyword>
<evidence type="ECO:0000313" key="3">
    <source>
        <dbReference type="Proteomes" id="UP000800036"/>
    </source>
</evidence>
<reference evidence="2" key="1">
    <citation type="journal article" date="2020" name="Stud. Mycol.">
        <title>101 Dothideomycetes genomes: a test case for predicting lifestyles and emergence of pathogens.</title>
        <authorList>
            <person name="Haridas S."/>
            <person name="Albert R."/>
            <person name="Binder M."/>
            <person name="Bloem J."/>
            <person name="Labutti K."/>
            <person name="Salamov A."/>
            <person name="Andreopoulos B."/>
            <person name="Baker S."/>
            <person name="Barry K."/>
            <person name="Bills G."/>
            <person name="Bluhm B."/>
            <person name="Cannon C."/>
            <person name="Castanera R."/>
            <person name="Culley D."/>
            <person name="Daum C."/>
            <person name="Ezra D."/>
            <person name="Gonzalez J."/>
            <person name="Henrissat B."/>
            <person name="Kuo A."/>
            <person name="Liang C."/>
            <person name="Lipzen A."/>
            <person name="Lutzoni F."/>
            <person name="Magnuson J."/>
            <person name="Mondo S."/>
            <person name="Nolan M."/>
            <person name="Ohm R."/>
            <person name="Pangilinan J."/>
            <person name="Park H.-J."/>
            <person name="Ramirez L."/>
            <person name="Alfaro M."/>
            <person name="Sun H."/>
            <person name="Tritt A."/>
            <person name="Yoshinaga Y."/>
            <person name="Zwiers L.-H."/>
            <person name="Turgeon B."/>
            <person name="Goodwin S."/>
            <person name="Spatafora J."/>
            <person name="Crous P."/>
            <person name="Grigoriev I."/>
        </authorList>
    </citation>
    <scope>NUCLEOTIDE SEQUENCE</scope>
    <source>
        <strain evidence="2">CBS 107.79</strain>
    </source>
</reference>
<gene>
    <name evidence="2" type="ORF">BU23DRAFT_453320</name>
</gene>
<dbReference type="EMBL" id="ML976664">
    <property type="protein sequence ID" value="KAF1977281.1"/>
    <property type="molecule type" value="Genomic_DNA"/>
</dbReference>
<evidence type="ECO:0000256" key="1">
    <source>
        <dbReference type="SAM" id="Phobius"/>
    </source>
</evidence>
<keyword evidence="1" id="KW-0472">Membrane</keyword>
<name>A0A6A5VJ81_9PLEO</name>
<proteinExistence type="predicted"/>
<keyword evidence="1" id="KW-0812">Transmembrane</keyword>
<protein>
    <submittedName>
        <fullName evidence="2">Uncharacterized protein</fullName>
    </submittedName>
</protein>
<sequence>FSKKSITILIKTTHVRIKIKKIKFKVLNILTLFFLYLKDIDWLHVYFNNTIN</sequence>
<dbReference type="AlphaFoldDB" id="A0A6A5VJ81"/>